<proteinExistence type="predicted"/>
<accession>A0A6A7BVH0</accession>
<organism evidence="1 2">
    <name type="scientific">Piedraia hortae CBS 480.64</name>
    <dbReference type="NCBI Taxonomy" id="1314780"/>
    <lineage>
        <taxon>Eukaryota</taxon>
        <taxon>Fungi</taxon>
        <taxon>Dikarya</taxon>
        <taxon>Ascomycota</taxon>
        <taxon>Pezizomycotina</taxon>
        <taxon>Dothideomycetes</taxon>
        <taxon>Dothideomycetidae</taxon>
        <taxon>Capnodiales</taxon>
        <taxon>Piedraiaceae</taxon>
        <taxon>Piedraia</taxon>
    </lineage>
</organism>
<sequence>MPPNIYIPQDPIIMILKELEGEGATLFNSCLVCYEWFPFAIELLWRSPPVRAIAHPCLQSKVYYVEKVKSLAIQTISNYFKPSLTSVSPA</sequence>
<dbReference type="AlphaFoldDB" id="A0A6A7BVH0"/>
<evidence type="ECO:0008006" key="3">
    <source>
        <dbReference type="Google" id="ProtNLM"/>
    </source>
</evidence>
<dbReference type="OrthoDB" id="2305901at2759"/>
<protein>
    <recommendedName>
        <fullName evidence="3">F-box domain-containing protein</fullName>
    </recommendedName>
</protein>
<name>A0A6A7BVH0_9PEZI</name>
<evidence type="ECO:0000313" key="1">
    <source>
        <dbReference type="EMBL" id="KAF2859082.1"/>
    </source>
</evidence>
<reference evidence="1" key="1">
    <citation type="journal article" date="2020" name="Stud. Mycol.">
        <title>101 Dothideomycetes genomes: a test case for predicting lifestyles and emergence of pathogens.</title>
        <authorList>
            <person name="Haridas S."/>
            <person name="Albert R."/>
            <person name="Binder M."/>
            <person name="Bloem J."/>
            <person name="Labutti K."/>
            <person name="Salamov A."/>
            <person name="Andreopoulos B."/>
            <person name="Baker S."/>
            <person name="Barry K."/>
            <person name="Bills G."/>
            <person name="Bluhm B."/>
            <person name="Cannon C."/>
            <person name="Castanera R."/>
            <person name="Culley D."/>
            <person name="Daum C."/>
            <person name="Ezra D."/>
            <person name="Gonzalez J."/>
            <person name="Henrissat B."/>
            <person name="Kuo A."/>
            <person name="Liang C."/>
            <person name="Lipzen A."/>
            <person name="Lutzoni F."/>
            <person name="Magnuson J."/>
            <person name="Mondo S."/>
            <person name="Nolan M."/>
            <person name="Ohm R."/>
            <person name="Pangilinan J."/>
            <person name="Park H.-J."/>
            <person name="Ramirez L."/>
            <person name="Alfaro M."/>
            <person name="Sun H."/>
            <person name="Tritt A."/>
            <person name="Yoshinaga Y."/>
            <person name="Zwiers L.-H."/>
            <person name="Turgeon B."/>
            <person name="Goodwin S."/>
            <person name="Spatafora J."/>
            <person name="Crous P."/>
            <person name="Grigoriev I."/>
        </authorList>
    </citation>
    <scope>NUCLEOTIDE SEQUENCE</scope>
    <source>
        <strain evidence="1">CBS 480.64</strain>
    </source>
</reference>
<dbReference type="Proteomes" id="UP000799421">
    <property type="component" value="Unassembled WGS sequence"/>
</dbReference>
<dbReference type="EMBL" id="MU005998">
    <property type="protein sequence ID" value="KAF2859082.1"/>
    <property type="molecule type" value="Genomic_DNA"/>
</dbReference>
<gene>
    <name evidence="1" type="ORF">K470DRAFT_259247</name>
</gene>
<keyword evidence="2" id="KW-1185">Reference proteome</keyword>
<evidence type="ECO:0000313" key="2">
    <source>
        <dbReference type="Proteomes" id="UP000799421"/>
    </source>
</evidence>